<feature type="region of interest" description="Disordered" evidence="1">
    <location>
        <begin position="554"/>
        <end position="577"/>
    </location>
</feature>
<dbReference type="SUPFAM" id="SSF56300">
    <property type="entry name" value="Metallo-dependent phosphatases"/>
    <property type="match status" value="1"/>
</dbReference>
<reference evidence="4 5" key="1">
    <citation type="submission" date="2021-02" db="EMBL/GenBank/DDBJ databases">
        <title>PHA producing bacteria isolated from coastal sediment in Guangdong, Shenzhen.</title>
        <authorList>
            <person name="Zheng W."/>
            <person name="Yu S."/>
            <person name="Huang Y."/>
        </authorList>
    </citation>
    <scope>NUCLEOTIDE SEQUENCE [LARGE SCALE GENOMIC DNA]</scope>
    <source>
        <strain evidence="4 5">TN21-5</strain>
    </source>
</reference>
<dbReference type="Pfam" id="PF09423">
    <property type="entry name" value="PhoD"/>
    <property type="match status" value="1"/>
</dbReference>
<evidence type="ECO:0000256" key="1">
    <source>
        <dbReference type="SAM" id="MobiDB-lite"/>
    </source>
</evidence>
<dbReference type="InterPro" id="IPR038607">
    <property type="entry name" value="PhoD-like_sf"/>
</dbReference>
<protein>
    <submittedName>
        <fullName evidence="4">Alkaline phosphatase D family protein</fullName>
    </submittedName>
</protein>
<dbReference type="Pfam" id="PF16655">
    <property type="entry name" value="PhoD_N"/>
    <property type="match status" value="1"/>
</dbReference>
<feature type="region of interest" description="Disordered" evidence="1">
    <location>
        <begin position="26"/>
        <end position="57"/>
    </location>
</feature>
<comment type="caution">
    <text evidence="4">The sequence shown here is derived from an EMBL/GenBank/DDBJ whole genome shotgun (WGS) entry which is preliminary data.</text>
</comment>
<evidence type="ECO:0000259" key="2">
    <source>
        <dbReference type="Pfam" id="PF09423"/>
    </source>
</evidence>
<dbReference type="PANTHER" id="PTHR43606:SF7">
    <property type="entry name" value="PHOSPHATASE, PUTATIVE (AFU_ORTHOLOGUE AFUA_6G08710)-RELATED"/>
    <property type="match status" value="1"/>
</dbReference>
<dbReference type="InterPro" id="IPR029052">
    <property type="entry name" value="Metallo-depent_PP-like"/>
</dbReference>
<keyword evidence="5" id="KW-1185">Reference proteome</keyword>
<dbReference type="InterPro" id="IPR018946">
    <property type="entry name" value="PhoD-like_MPP"/>
</dbReference>
<sequence>MKRRDFITHASAAGLSLGLLSACGGSSSNSNSSGDNTAQPPGNTLDNIRDQMPDYNGPNPFVHGIASGDPLAYQVILWTRITAEGLDEIPVIVEVSETPDFSTIVYDGIGYARSGSDYTVKIDAHLPQPGTTYYYRFESLGHRSTVGRTRTTPAPSEPTDHLRLAVVSCSNYPYGYFNAYRRVAYRSDLDAVIHLGDYIYEYAQGEYADKNLAEERPIDPPHEIVSLEDYRRRYACYRTDGDLQECHRQHPFICVWDDHEITNNAWKDGAENHNPEAGEGDYPDRKRAAVKAYFEWMPIRRVDPDNEIRIYRHFEFGQLLSLMMLDTRLVGRDEQVSTSWDARDPSRQLLGHEQERWLFNQLEKSSSRGAQWHVIGQQIMVSPLTLGTLPDNPNWHLGGGAQLNFDQWDGYEVSRRNLLGRLEAMGLNNAVMLTGDIHSSWAMDVAMDPGNLLSYNRFTGEGSLAVEFVTPAVTSPAAPTKGLSDLAAAALIPLNRHLKWVDLYHRGYMVLDITPERCKADWFHLETVSEPSNQEHFARSYLTKDGGNHVERANAPSAPKLNAPALAPAASQTTEIL</sequence>
<feature type="domain" description="Phospholipase D N-terminal" evidence="3">
    <location>
        <begin position="63"/>
        <end position="151"/>
    </location>
</feature>
<proteinExistence type="predicted"/>
<dbReference type="RefSeq" id="WP_029652901.1">
    <property type="nucleotide sequence ID" value="NZ_JAFKDB010000019.1"/>
</dbReference>
<evidence type="ECO:0000259" key="3">
    <source>
        <dbReference type="Pfam" id="PF16655"/>
    </source>
</evidence>
<feature type="compositionally biased region" description="Polar residues" evidence="1">
    <location>
        <begin position="35"/>
        <end position="46"/>
    </location>
</feature>
<dbReference type="PANTHER" id="PTHR43606">
    <property type="entry name" value="PHOSPHATASE, PUTATIVE (AFU_ORTHOLOGUE AFUA_6G08710)-RELATED"/>
    <property type="match status" value="1"/>
</dbReference>
<dbReference type="InterPro" id="IPR052900">
    <property type="entry name" value="Phospholipid_Metab_Enz"/>
</dbReference>
<dbReference type="InterPro" id="IPR032093">
    <property type="entry name" value="PhoD_N"/>
</dbReference>
<feature type="domain" description="PhoD-like phosphatase metallophosphatase" evidence="2">
    <location>
        <begin position="164"/>
        <end position="522"/>
    </location>
</feature>
<accession>A0ABS3BHE9</accession>
<evidence type="ECO:0000313" key="5">
    <source>
        <dbReference type="Proteomes" id="UP000664344"/>
    </source>
</evidence>
<dbReference type="Proteomes" id="UP000664344">
    <property type="component" value="Unassembled WGS sequence"/>
</dbReference>
<feature type="compositionally biased region" description="Low complexity" evidence="1">
    <location>
        <begin position="554"/>
        <end position="571"/>
    </location>
</feature>
<dbReference type="Gene3D" id="3.60.21.70">
    <property type="entry name" value="PhoD-like phosphatase"/>
    <property type="match status" value="1"/>
</dbReference>
<name>A0ABS3BHE9_9GAMM</name>
<gene>
    <name evidence="4" type="ORF">JYP53_15190</name>
</gene>
<organism evidence="4 5">
    <name type="scientific">Marinobacter daepoensis</name>
    <dbReference type="NCBI Taxonomy" id="262077"/>
    <lineage>
        <taxon>Bacteria</taxon>
        <taxon>Pseudomonadati</taxon>
        <taxon>Pseudomonadota</taxon>
        <taxon>Gammaproteobacteria</taxon>
        <taxon>Pseudomonadales</taxon>
        <taxon>Marinobacteraceae</taxon>
        <taxon>Marinobacter</taxon>
    </lineage>
</organism>
<dbReference type="Gene3D" id="2.60.40.380">
    <property type="entry name" value="Purple acid phosphatase-like, N-terminal"/>
    <property type="match status" value="1"/>
</dbReference>
<dbReference type="EMBL" id="JAFKDB010000019">
    <property type="protein sequence ID" value="MBN7771249.1"/>
    <property type="molecule type" value="Genomic_DNA"/>
</dbReference>
<dbReference type="PROSITE" id="PS51257">
    <property type="entry name" value="PROKAR_LIPOPROTEIN"/>
    <property type="match status" value="1"/>
</dbReference>
<evidence type="ECO:0000313" key="4">
    <source>
        <dbReference type="EMBL" id="MBN7771249.1"/>
    </source>
</evidence>
<dbReference type="CDD" id="cd07389">
    <property type="entry name" value="MPP_PhoD"/>
    <property type="match status" value="1"/>
</dbReference>